<protein>
    <submittedName>
        <fullName evidence="2">Uncharacterized protein</fullName>
    </submittedName>
</protein>
<proteinExistence type="predicted"/>
<dbReference type="AlphaFoldDB" id="A0A2P2PZA7"/>
<keyword evidence="1" id="KW-0812">Transmembrane</keyword>
<sequence length="104" mass="12789">MVYARKRKRERLPVVCPFKHCNQLIICCQLHVFHFFLMPPLDTYPCKHFSVNTKARVLQSCSFDEFFFFQKTCYKRNKIIKGLLFFFLRNFQLLIGWQWCLLQW</sequence>
<name>A0A2P2PZA7_RHIMU</name>
<keyword evidence="1" id="KW-1133">Transmembrane helix</keyword>
<organism evidence="2">
    <name type="scientific">Rhizophora mucronata</name>
    <name type="common">Asiatic mangrove</name>
    <dbReference type="NCBI Taxonomy" id="61149"/>
    <lineage>
        <taxon>Eukaryota</taxon>
        <taxon>Viridiplantae</taxon>
        <taxon>Streptophyta</taxon>
        <taxon>Embryophyta</taxon>
        <taxon>Tracheophyta</taxon>
        <taxon>Spermatophyta</taxon>
        <taxon>Magnoliopsida</taxon>
        <taxon>eudicotyledons</taxon>
        <taxon>Gunneridae</taxon>
        <taxon>Pentapetalae</taxon>
        <taxon>rosids</taxon>
        <taxon>fabids</taxon>
        <taxon>Malpighiales</taxon>
        <taxon>Rhizophoraceae</taxon>
        <taxon>Rhizophora</taxon>
    </lineage>
</organism>
<dbReference type="EMBL" id="GGEC01079525">
    <property type="protein sequence ID" value="MBX60009.1"/>
    <property type="molecule type" value="Transcribed_RNA"/>
</dbReference>
<accession>A0A2P2PZA7</accession>
<keyword evidence="1" id="KW-0472">Membrane</keyword>
<evidence type="ECO:0000313" key="2">
    <source>
        <dbReference type="EMBL" id="MBX60009.1"/>
    </source>
</evidence>
<evidence type="ECO:0000256" key="1">
    <source>
        <dbReference type="SAM" id="Phobius"/>
    </source>
</evidence>
<reference evidence="2" key="1">
    <citation type="submission" date="2018-02" db="EMBL/GenBank/DDBJ databases">
        <title>Rhizophora mucronata_Transcriptome.</title>
        <authorList>
            <person name="Meera S.P."/>
            <person name="Sreeshan A."/>
            <person name="Augustine A."/>
        </authorList>
    </citation>
    <scope>NUCLEOTIDE SEQUENCE</scope>
    <source>
        <tissue evidence="2">Leaf</tissue>
    </source>
</reference>
<feature type="transmembrane region" description="Helical" evidence="1">
    <location>
        <begin position="79"/>
        <end position="99"/>
    </location>
</feature>